<dbReference type="Pfam" id="PF00668">
    <property type="entry name" value="Condensation"/>
    <property type="match status" value="1"/>
</dbReference>
<dbReference type="PANTHER" id="PTHR43775">
    <property type="entry name" value="FATTY ACID SYNTHASE"/>
    <property type="match status" value="1"/>
</dbReference>
<gene>
    <name evidence="15" type="primary">ppsD</name>
    <name evidence="15" type="ORF">DF168_01094</name>
</gene>
<evidence type="ECO:0000256" key="4">
    <source>
        <dbReference type="ARBA" id="ARBA00022679"/>
    </source>
</evidence>
<dbReference type="InterPro" id="IPR016035">
    <property type="entry name" value="Acyl_Trfase/lysoPLipase"/>
</dbReference>
<dbReference type="InterPro" id="IPR050091">
    <property type="entry name" value="PKS_NRPS_Biosynth_Enz"/>
</dbReference>
<dbReference type="PANTHER" id="PTHR43775:SF37">
    <property type="entry name" value="SI:DKEY-61P9.11"/>
    <property type="match status" value="1"/>
</dbReference>
<keyword evidence="2" id="KW-0596">Phosphopantetheine</keyword>
<dbReference type="CDD" id="cd00833">
    <property type="entry name" value="PKS"/>
    <property type="match status" value="1"/>
</dbReference>
<keyword evidence="6" id="KW-0521">NADP</keyword>
<feature type="active site" description="Proton acceptor; for dehydratase activity" evidence="11">
    <location>
        <position position="930"/>
    </location>
</feature>
<dbReference type="InterPro" id="IPR029058">
    <property type="entry name" value="AB_hydrolase_fold"/>
</dbReference>
<dbReference type="Gene3D" id="3.10.129.110">
    <property type="entry name" value="Polyketide synthase dehydratase"/>
    <property type="match status" value="1"/>
</dbReference>
<dbReference type="InterPro" id="IPR036291">
    <property type="entry name" value="NAD(P)-bd_dom_sf"/>
</dbReference>
<dbReference type="GO" id="GO:0006633">
    <property type="term" value="P:fatty acid biosynthetic process"/>
    <property type="evidence" value="ECO:0007669"/>
    <property type="project" value="InterPro"/>
</dbReference>
<dbReference type="PROSITE" id="PS52019">
    <property type="entry name" value="PKS_MFAS_DH"/>
    <property type="match status" value="1"/>
</dbReference>
<evidence type="ECO:0000259" key="13">
    <source>
        <dbReference type="PROSITE" id="PS52004"/>
    </source>
</evidence>
<dbReference type="Gene3D" id="2.30.38.10">
    <property type="entry name" value="Luciferase, Domain 3"/>
    <property type="match status" value="1"/>
</dbReference>
<dbReference type="PROSITE" id="PS00455">
    <property type="entry name" value="AMP_BINDING"/>
    <property type="match status" value="1"/>
</dbReference>
<dbReference type="Gene3D" id="3.90.180.10">
    <property type="entry name" value="Medium-chain alcohol dehydrogenases, catalytic domain"/>
    <property type="match status" value="1"/>
</dbReference>
<dbReference type="InterPro" id="IPR013149">
    <property type="entry name" value="ADH-like_C"/>
</dbReference>
<sequence>MKEKREPLAIVGIGCRLPGGVSDANSFWEFLREGQSGISEVPDDRWNLERYFNSNPDVPGKMITRWGGFLENVGGFDAQFFGISPREALRMDPQQRWLLETAWETLEDAGLSQDQISGTRTGVFVGISSNDYANIQQKGPFDVDVHTNSGSTLSIASNRISYLFNLKGPSVSVDTACSSALVAVNLACQSIWDGQCNLALAGGVNAIITPDSSIGFSKASMLSPDGQCFAFDARANGYVRGEGVGMVAIKPLDKALKDRDPMYAVIRAAVVNQDGRTSAMTVPGLESQSQMLEEAYKEAGLEPGRVCYMEAHGTGTPVGDPIEVQALGEVLSRERPEGNKCVIGSVKTNIGHLESGSGIAGLIKAALVLKHGEIPPNLNFETPNPNIPFEKLKLRVPVELEKLKAVGETAVAAVNSFGFGGTNAHIVLEEIPIGKTSKRRRGRNGRVAPTVVPISAKTDVALKSYAKAFCGYLEKMNGEADIRDLSYSASLKKSQHDQRFAVVGNNVEDILEKIKKWELEDRIPPGAVLDRVGSEVPNIAFVFSGQGSQWWGMGQELIKTEPIFRKTIEQIDRIIQSMGGWSLLQEMQRSEEDSQIDRTKFAQPAIFALEVGLAEVWRSLGVEPSFVIGHSVGEVAAAYWSGAYSLEDAVKVIFHRSRLQDTTGGSGRMAAVGLSYEKAFATLKGYESQVAIAAMNSPNMVTLAGDTEAIEPVVEALEKEGVFTRWLPIDYAFHTHQMEPIREELINSLSDINPRSSKIPFVSTVTGDVVKTEELNAAYWWRNVREPVKFEQGFTKIVERGISLFLELGAHPIHTASAKECMSRAGVSGRTLVSLRRNEPEKALMLEAFGSLYALGYPVDWTALNGAKTEFLRLPSYPWQHEKFWLESKESRDYRFATAPHPLLGLRISSPNPTWENDLDYRLFGYLADHRFWDSMIFPAAGYAEIGIAVAKQIFPDESYVVEDLKTTKALFFSETKVPKMRIVYDESDKSIEIFSSNGTGRDWEMNAQCRIQKLSIREGASGDVEAVKARMEKHISHEEYYSDYEAAGYQFGPNFQELSDIWKKDGESLGRIVVPEEVKQTIPDYHFQPAVLDACFHCVKGAQVFPDENKAEDNFFLPSAVRRVRLYLPVEDRMWAHCVVNLDDGNVVDADIAVYNDDGKRVADILGFRVERVEKSESKAADDLVNCFYQFNWKQQHLRGSGISGSANLSRTFEIVENVDSEARSIYERYDLQTYFDQFMPVLDKLCVPYAVNCFLDLGWNPIVGDRIELEPFAEHLEIREQHVRLTRALLNYLKDEQYLVSVAEDVWEVSRVPVRQEDPLRGLEELREKFPRFGSELPLITTCGPRLAEILVGALDGMELIFPGGSAELFGTFYREGADFLVYNEMIQHAVSFAIKNLPARRTIRVLEVGAGTGSLTRNILPILPSDRSEFTFTDNSPIFFNEARKLFSDYDFVEYELLDIEKDPSEQGVDLHSFDLIIATNVVHATHDLKHTLSIIKKLLASKGIFMFLEVTTPRISLDMVFGQLKGWWQFTDTELRKHSALLSREQWEDLLKDCEFNNVVSFVDTPEGTFAQQTAFLVEGPEIGEDESIVVEGKGPKPGYLVVGEDVGIGKHLVQLLEENHSAQCILASPGDEFVSIGEKRYRFRTDHGDDLEELLRKTSENGAALAGVIHLLSIDHPLTEVTSPGLLTESQKSGVFSILGLGKALARIELEERAPRVWVVTRGAHAVTSGEPIDRIASTPVYGMLRVANNEHPENRWTAIDLGREANSDEVTLLFEEVILDDDELEVSFRSGYRFCNRLTRVTLDDVPQRTKNAVSKDDILPYRLEIPTPGILNNLSLSETMRHPPGENEVEVQVKAGGINFRDVMKVLGMYPGNSRDLKWLGDDFSGVVVRIGSKVTDVRVGDAVVGMAPNSFRSYVTINRDLVFSKPPQFSFEEASTLPTVYLTAHYALNHLARMRKGESVLIHSGTGGVGQAGIRIAQNIGLTIYSTAGSPEKRAFLKEMGVHYVMDSRSVDFADEIMEITEGRGVDAILNALADDFIPKNLSVLAPFGRYLEIGKVDIYQNSKIGLEPFKNNISFFAIDLAQHLEERPEFFASLMKELSSEFHEGRLAPLPFKQFPVTEAVEAFRYFAQAQHIGKNVLSFNEKNIPVGPSTEVQDLFEGEGTYLITGGSSGFGLEVAKWMVKLGAGTLVLLSRSGPKTESEKSDIEALRENNVNVVDARADISSEEDVIRIVEQIKSELPPLKGVIHGAMVLHDDFIRDLASEDFEKVLRPKMIGAWLLHQHTRDCQLDYFISFSSVSSMVGAGRQSNYCSGNLFLDALAHHRRFLGLPALTVNWGALLEAGFVSRDQKTAQYLDKIGMKSFTISEALEIFGQILRRDPIQLGAARIDWNALAKINPATLRSRTLSLIAEEQAAEEAAGGQNMIRPQILEAAPEDRIQIMEAFICEQVAQVFGTSSSKIDLETPLTQVGLDSLMAIELMNRLESSLGTSLSMSDFLQGPNIKQLAIPLLEKLVLEGDDQRDGAASGIGKGDLIEKTDRAEREFALSYGQRALWFLNRLAPDSSAYNLVFSSVITPAVNIPVMERAFAALFRRHPMLDVTFSSESGQLVQVLHEGRTIDFREHDSTHLSEDQIKDLLIEHANKPFDLEKGPVIRLELFRTKDDAHVALLCMHHIVSDAWSVVLLMNDLIESYFSIEAGGEPQFEELDYRYSDYVQWQNRLLESADISKTLEYWTEQLRDVPMVLDLPTDHARPVVQTFNGSTHGFKLSRELTKKVEALASDNNVTLYITLLSAFQILLHRYSNQDDIIVGSPLAGRHHQEFHDLVGYFINPVALRSRVEDDPTFTDYLQQVSKTFFGAFENQEFPVQKLVEHLNVKRDSSRSPIFQVVFSMEKVPGIDEQGIAVFLIGQGGHEFGVGDLSVKSIDLNLRQAQFEITLVVEEAGGNIYGCWQYNRDLFEPETISLLNELYEQILADLAVNSDKKISEVSFLNKEEERKILEEWNATAAECPDDTCLHQLVAEHAVRTPNSIAVTCEGDSLTYAQLDRRANAIAGKLQKEGVGVNDPVGVFLDRSIDMLPGVLGVLKAGGCFVPLDPAFPTFRLEQMLNDANPKVILTHAKLDENLPKGSWNNLHLNDNEEAYSPPNVEDQTSESLAYIIYTSGSTGQPKGVEIPHRAVVNFLISMRDTPGLSADDTLLAVTTLSFDISILELFLPLIANAKVVIATREEAMDGRRLSILMDEYAITTMQATPATWQMLLDSGWEGKYDLRAFCGGEALSRELAEALLPCTRAVWNLYGPTETTIWSTVDKVASGVGNVSIGRPIANTTVYILDDNNQALPPGFTGNLYIGGDGLARGYHGEEELTLERFVEITLPNGKVERLYDTGDLARFLADGKIEFMGRNDSQVKIRGYRIELEEIEHQIVSHPSIKSAVVLKRDDIPGESLAAYIIPEESSEGLVVNLRRFLSNRLPEYMRPGIYVTLDDFPMTPNNKIDRRKLPAPTLERSDLQVEYIEPQTPSEKILIDILNEAFLSDRIGIRDNFFELGGDSLLAVQILTEISKTFNRPMPVENFLQNPTVESLAQYLDMEPSFQESKDEVIELDRGLPNDLDSSYLTIDILDSTAKKDETLPKVDSVALAYIPDAFLKLTGLTREDIVHTWLHGQPFVSNLYETSFGRIGLIMLPRLGAELYKDQEVLSRHVMEALELASRMGARNVSLTGLIPSATDYGRNVLEWVKGNEDLPAITTGHATTTATIIKSIEGLLSETNRNFASECVCVLGLGSIGYATLRLMLEVLPHPSSLILCDLYQKQESLETIRSELQGNLGFRGEIRIETTKGRLPDAVYDATFILGATNVPGILDVERLQAGALIVDDSFPPCFRVFDAIKRLKTDHDILFTTSGLLRLGEEIKETIYLPSGTASLLEELGGNQLLALAGRDSKEITGCILSGLLTGRNPEIKPTLGPVSLEDSLAHFKLLESPEFGPAKLQCENYFISPETIKLFNAGESLESDHTRSPIRVHGLD</sequence>
<evidence type="ECO:0000256" key="6">
    <source>
        <dbReference type="ARBA" id="ARBA00022857"/>
    </source>
</evidence>
<dbReference type="Pfam" id="PF00109">
    <property type="entry name" value="ketoacyl-synt"/>
    <property type="match status" value="1"/>
</dbReference>
<dbReference type="FunFam" id="3.40.47.10:FF:000019">
    <property type="entry name" value="Polyketide synthase type I"/>
    <property type="match status" value="1"/>
</dbReference>
<keyword evidence="7" id="KW-0511">Multifunctional enzyme</keyword>
<dbReference type="Pfam" id="PF21089">
    <property type="entry name" value="PKS_DH_N"/>
    <property type="match status" value="1"/>
</dbReference>
<dbReference type="Pfam" id="PF08659">
    <property type="entry name" value="KR"/>
    <property type="match status" value="1"/>
</dbReference>
<dbReference type="InterPro" id="IPR049900">
    <property type="entry name" value="PKS_mFAS_DH"/>
</dbReference>
<feature type="region of interest" description="N-terminal hotdog fold" evidence="11">
    <location>
        <begin position="901"/>
        <end position="1019"/>
    </location>
</feature>
<dbReference type="Gene3D" id="1.10.1200.10">
    <property type="entry name" value="ACP-like"/>
    <property type="match status" value="1"/>
</dbReference>
<dbReference type="InterPro" id="IPR042104">
    <property type="entry name" value="PKS_dehydratase_sf"/>
</dbReference>
<evidence type="ECO:0000256" key="3">
    <source>
        <dbReference type="ARBA" id="ARBA00022553"/>
    </source>
</evidence>
<dbReference type="SMART" id="SM00823">
    <property type="entry name" value="PKS_PP"/>
    <property type="match status" value="2"/>
</dbReference>
<dbReference type="FunFam" id="3.40.50.980:FF:000001">
    <property type="entry name" value="Non-ribosomal peptide synthetase"/>
    <property type="match status" value="1"/>
</dbReference>
<dbReference type="SUPFAM" id="SSF52777">
    <property type="entry name" value="CoA-dependent acyltransferases"/>
    <property type="match status" value="2"/>
</dbReference>
<dbReference type="Gene3D" id="3.30.300.30">
    <property type="match status" value="1"/>
</dbReference>
<dbReference type="CDD" id="cd05195">
    <property type="entry name" value="enoyl_red"/>
    <property type="match status" value="1"/>
</dbReference>
<dbReference type="Pfam" id="PF08240">
    <property type="entry name" value="ADH_N"/>
    <property type="match status" value="1"/>
</dbReference>
<dbReference type="SUPFAM" id="SSF53335">
    <property type="entry name" value="S-adenosyl-L-methionine-dependent methyltransferases"/>
    <property type="match status" value="1"/>
</dbReference>
<dbReference type="InterPro" id="IPR020845">
    <property type="entry name" value="AMP-binding_CS"/>
</dbReference>
<comment type="function">
    <text evidence="10">Involved in production of the polyketide antibiotic thailandamide.</text>
</comment>
<evidence type="ECO:0000259" key="14">
    <source>
        <dbReference type="PROSITE" id="PS52019"/>
    </source>
</evidence>
<dbReference type="SUPFAM" id="SSF52151">
    <property type="entry name" value="FabD/lysophospholipase-like"/>
    <property type="match status" value="1"/>
</dbReference>
<feature type="domain" description="Ketosynthase family 3 (KS3)" evidence="13">
    <location>
        <begin position="5"/>
        <end position="430"/>
    </location>
</feature>
<evidence type="ECO:0000256" key="7">
    <source>
        <dbReference type="ARBA" id="ARBA00023268"/>
    </source>
</evidence>
<dbReference type="KEGG" id="mtar:DF168_01094"/>
<dbReference type="InterPro" id="IPR045851">
    <property type="entry name" value="AMP-bd_C_sf"/>
</dbReference>
<dbReference type="GO" id="GO:0009403">
    <property type="term" value="P:toxin biosynthetic process"/>
    <property type="evidence" value="ECO:0007669"/>
    <property type="project" value="UniProtKB-ARBA"/>
</dbReference>
<dbReference type="InterPro" id="IPR025110">
    <property type="entry name" value="AMP-bd_C"/>
</dbReference>
<dbReference type="InterPro" id="IPR020806">
    <property type="entry name" value="PKS_PP-bd"/>
</dbReference>
<dbReference type="CDD" id="cd02440">
    <property type="entry name" value="AdoMet_MTases"/>
    <property type="match status" value="1"/>
</dbReference>
<keyword evidence="4 15" id="KW-0808">Transferase</keyword>
<dbReference type="CDD" id="cd19531">
    <property type="entry name" value="LCL_NRPS-like"/>
    <property type="match status" value="1"/>
</dbReference>
<dbReference type="CDD" id="cd08955">
    <property type="entry name" value="KR_2_FAS_SDR_x"/>
    <property type="match status" value="1"/>
</dbReference>
<evidence type="ECO:0000256" key="5">
    <source>
        <dbReference type="ARBA" id="ARBA00022737"/>
    </source>
</evidence>
<dbReference type="FunFam" id="3.40.366.10:FF:000002">
    <property type="entry name" value="Probable polyketide synthase 2"/>
    <property type="match status" value="1"/>
</dbReference>
<keyword evidence="8 15" id="KW-0012">Acyltransferase</keyword>
<feature type="domain" description="PKS/mFAS DH" evidence="14">
    <location>
        <begin position="901"/>
        <end position="1180"/>
    </location>
</feature>
<dbReference type="Pfam" id="PF16197">
    <property type="entry name" value="KAsynt_C_assoc"/>
    <property type="match status" value="1"/>
</dbReference>
<dbReference type="PROSITE" id="PS50075">
    <property type="entry name" value="CARRIER"/>
    <property type="match status" value="2"/>
</dbReference>
<dbReference type="Gene3D" id="3.40.366.10">
    <property type="entry name" value="Malonyl-Coenzyme A Acyl Carrier Protein, domain 2"/>
    <property type="match status" value="1"/>
</dbReference>
<dbReference type="Gene3D" id="3.40.50.720">
    <property type="entry name" value="NAD(P)-binding Rossmann-like Domain"/>
    <property type="match status" value="3"/>
</dbReference>
<dbReference type="SUPFAM" id="SSF53901">
    <property type="entry name" value="Thiolase-like"/>
    <property type="match status" value="1"/>
</dbReference>
<name>A0A2Z4AIG2_9BACT</name>
<dbReference type="Gene3D" id="3.40.47.10">
    <property type="match status" value="1"/>
</dbReference>
<keyword evidence="3" id="KW-0597">Phosphoprotein</keyword>
<evidence type="ECO:0000256" key="11">
    <source>
        <dbReference type="PROSITE-ProRule" id="PRU01363"/>
    </source>
</evidence>
<dbReference type="InterPro" id="IPR023213">
    <property type="entry name" value="CAT-like_dom_sf"/>
</dbReference>
<dbReference type="Pfam" id="PF08242">
    <property type="entry name" value="Methyltransf_12"/>
    <property type="match status" value="1"/>
</dbReference>
<dbReference type="PROSITE" id="PS52004">
    <property type="entry name" value="KS3_2"/>
    <property type="match status" value="1"/>
</dbReference>
<dbReference type="Pfam" id="PF00698">
    <property type="entry name" value="Acyl_transf_1"/>
    <property type="match status" value="1"/>
</dbReference>
<dbReference type="InterPro" id="IPR016036">
    <property type="entry name" value="Malonyl_transacylase_ACP-bd"/>
</dbReference>
<comment type="similarity">
    <text evidence="9">In the C-terminal section; belongs to the NRP synthetase family.</text>
</comment>
<dbReference type="InterPro" id="IPR013968">
    <property type="entry name" value="PKS_KR"/>
</dbReference>
<dbReference type="InterPro" id="IPR013217">
    <property type="entry name" value="Methyltransf_12"/>
</dbReference>
<dbReference type="InterPro" id="IPR032821">
    <property type="entry name" value="PKS_assoc"/>
</dbReference>
<evidence type="ECO:0000259" key="12">
    <source>
        <dbReference type="PROSITE" id="PS50075"/>
    </source>
</evidence>
<keyword evidence="5" id="KW-0677">Repeat</keyword>
<dbReference type="Gene3D" id="3.30.70.3290">
    <property type="match status" value="1"/>
</dbReference>
<evidence type="ECO:0000256" key="2">
    <source>
        <dbReference type="ARBA" id="ARBA00022450"/>
    </source>
</evidence>
<dbReference type="SUPFAM" id="SSF55048">
    <property type="entry name" value="Probable ACP-binding domain of malonyl-CoA ACP transacylase"/>
    <property type="match status" value="1"/>
</dbReference>
<dbReference type="InterPro" id="IPR011032">
    <property type="entry name" value="GroES-like_sf"/>
</dbReference>
<dbReference type="InterPro" id="IPR013154">
    <property type="entry name" value="ADH-like_N"/>
</dbReference>
<dbReference type="NCBIfam" id="TIGR01733">
    <property type="entry name" value="AA-adenyl-dom"/>
    <property type="match status" value="1"/>
</dbReference>
<dbReference type="Gene3D" id="3.30.559.10">
    <property type="entry name" value="Chloramphenicol acetyltransferase-like domain"/>
    <property type="match status" value="1"/>
</dbReference>
<dbReference type="InterPro" id="IPR014030">
    <property type="entry name" value="Ketoacyl_synth_N"/>
</dbReference>
<dbReference type="InterPro" id="IPR016039">
    <property type="entry name" value="Thiolase-like"/>
</dbReference>
<dbReference type="EMBL" id="CP029803">
    <property type="protein sequence ID" value="AWT59897.1"/>
    <property type="molecule type" value="Genomic_DNA"/>
</dbReference>
<dbReference type="Pfam" id="PF00107">
    <property type="entry name" value="ADH_zinc_N"/>
    <property type="match status" value="1"/>
</dbReference>
<dbReference type="InterPro" id="IPR014043">
    <property type="entry name" value="Acyl_transferase_dom"/>
</dbReference>
<dbReference type="GO" id="GO:0031177">
    <property type="term" value="F:phosphopantetheine binding"/>
    <property type="evidence" value="ECO:0007669"/>
    <property type="project" value="InterPro"/>
</dbReference>
<dbReference type="SMART" id="SM00827">
    <property type="entry name" value="PKS_AT"/>
    <property type="match status" value="1"/>
</dbReference>
<dbReference type="SMART" id="SM00825">
    <property type="entry name" value="PKS_KS"/>
    <property type="match status" value="1"/>
</dbReference>
<dbReference type="PROSITE" id="PS00012">
    <property type="entry name" value="PHOSPHOPANTETHEINE"/>
    <property type="match status" value="1"/>
</dbReference>
<dbReference type="InterPro" id="IPR049552">
    <property type="entry name" value="PKS_DH_N"/>
</dbReference>
<dbReference type="CDD" id="cd12116">
    <property type="entry name" value="A_NRPS_Ta1_like"/>
    <property type="match status" value="1"/>
</dbReference>
<evidence type="ECO:0000256" key="10">
    <source>
        <dbReference type="ARBA" id="ARBA00054155"/>
    </source>
</evidence>
<dbReference type="Pfam" id="PF02801">
    <property type="entry name" value="Ketoacyl-synt_C"/>
    <property type="match status" value="1"/>
</dbReference>
<dbReference type="InterPro" id="IPR029063">
    <property type="entry name" value="SAM-dependent_MTases_sf"/>
</dbReference>
<dbReference type="InterPro" id="IPR009081">
    <property type="entry name" value="PP-bd_ACP"/>
</dbReference>
<dbReference type="PROSITE" id="PS00606">
    <property type="entry name" value="KS3_1"/>
    <property type="match status" value="1"/>
</dbReference>
<feature type="domain" description="Carrier" evidence="12">
    <location>
        <begin position="3521"/>
        <end position="3596"/>
    </location>
</feature>
<dbReference type="InterPro" id="IPR020841">
    <property type="entry name" value="PKS_Beta-ketoAc_synthase_dom"/>
</dbReference>
<dbReference type="InterPro" id="IPR001227">
    <property type="entry name" value="Ac_transferase_dom_sf"/>
</dbReference>
<dbReference type="InterPro" id="IPR000873">
    <property type="entry name" value="AMP-dep_synth/lig_dom"/>
</dbReference>
<dbReference type="InterPro" id="IPR049551">
    <property type="entry name" value="PKS_DH_C"/>
</dbReference>
<dbReference type="GO" id="GO:0004315">
    <property type="term" value="F:3-oxoacyl-[acyl-carrier-protein] synthase activity"/>
    <property type="evidence" value="ECO:0007669"/>
    <property type="project" value="UniProtKB-EC"/>
</dbReference>
<dbReference type="Gene3D" id="3.40.50.150">
    <property type="entry name" value="Vaccinia Virus protein VP39"/>
    <property type="match status" value="1"/>
</dbReference>
<dbReference type="Pfam" id="PF00501">
    <property type="entry name" value="AMP-binding"/>
    <property type="match status" value="1"/>
</dbReference>
<dbReference type="Gene3D" id="3.30.559.30">
    <property type="entry name" value="Nonribosomal peptide synthetase, condensation domain"/>
    <property type="match status" value="1"/>
</dbReference>
<dbReference type="FunFam" id="3.40.50.12780:FF:000012">
    <property type="entry name" value="Non-ribosomal peptide synthetase"/>
    <property type="match status" value="1"/>
</dbReference>
<evidence type="ECO:0000313" key="16">
    <source>
        <dbReference type="Proteomes" id="UP000247465"/>
    </source>
</evidence>
<dbReference type="SMART" id="SM00826">
    <property type="entry name" value="PKS_DH"/>
    <property type="match status" value="1"/>
</dbReference>
<dbReference type="SUPFAM" id="SSF51735">
    <property type="entry name" value="NAD(P)-binding Rossmann-fold domains"/>
    <property type="match status" value="3"/>
</dbReference>
<dbReference type="Pfam" id="PF13193">
    <property type="entry name" value="AMP-binding_C"/>
    <property type="match status" value="1"/>
</dbReference>
<organism evidence="15 16">
    <name type="scientific">Candidatus Moanibacter tarae</name>
    <dbReference type="NCBI Taxonomy" id="2200854"/>
    <lineage>
        <taxon>Bacteria</taxon>
        <taxon>Pseudomonadati</taxon>
        <taxon>Verrucomicrobiota</taxon>
        <taxon>Opitutia</taxon>
        <taxon>Puniceicoccales</taxon>
        <taxon>Puniceicoccales incertae sedis</taxon>
        <taxon>Candidatus Moanibacter</taxon>
    </lineage>
</organism>
<dbReference type="InterPro" id="IPR020843">
    <property type="entry name" value="ER"/>
</dbReference>
<dbReference type="SUPFAM" id="SSF56801">
    <property type="entry name" value="Acetyl-CoA synthetase-like"/>
    <property type="match status" value="1"/>
</dbReference>
<evidence type="ECO:0000256" key="9">
    <source>
        <dbReference type="ARBA" id="ARBA00029443"/>
    </source>
</evidence>
<dbReference type="GO" id="GO:0016491">
    <property type="term" value="F:oxidoreductase activity"/>
    <property type="evidence" value="ECO:0007669"/>
    <property type="project" value="InterPro"/>
</dbReference>
<evidence type="ECO:0000256" key="1">
    <source>
        <dbReference type="ARBA" id="ARBA00001957"/>
    </source>
</evidence>
<comment type="cofactor">
    <cofactor evidence="1">
        <name>pantetheine 4'-phosphate</name>
        <dbReference type="ChEBI" id="CHEBI:47942"/>
    </cofactor>
</comment>
<dbReference type="InterPro" id="IPR001242">
    <property type="entry name" value="Condensation_dom"/>
</dbReference>
<dbReference type="EC" id="2.3.1.41" evidence="15"/>
<evidence type="ECO:0000256" key="8">
    <source>
        <dbReference type="ARBA" id="ARBA00023315"/>
    </source>
</evidence>
<dbReference type="Gene3D" id="3.40.50.1820">
    <property type="entry name" value="alpha/beta hydrolase"/>
    <property type="match status" value="1"/>
</dbReference>
<dbReference type="InterPro" id="IPR006162">
    <property type="entry name" value="Ppantetheine_attach_site"/>
</dbReference>
<dbReference type="GO" id="GO:0004312">
    <property type="term" value="F:fatty acid synthase activity"/>
    <property type="evidence" value="ECO:0007669"/>
    <property type="project" value="TreeGrafter"/>
</dbReference>
<proteinExistence type="inferred from homology"/>
<dbReference type="InterPro" id="IPR057326">
    <property type="entry name" value="KR_dom"/>
</dbReference>
<dbReference type="Gene3D" id="3.40.50.980">
    <property type="match status" value="2"/>
</dbReference>
<feature type="region of interest" description="C-terminal hotdog fold" evidence="11">
    <location>
        <begin position="1033"/>
        <end position="1180"/>
    </location>
</feature>
<dbReference type="InterPro" id="IPR010071">
    <property type="entry name" value="AA_adenyl_dom"/>
</dbReference>
<dbReference type="SMART" id="SM00829">
    <property type="entry name" value="PKS_ER"/>
    <property type="match status" value="1"/>
</dbReference>
<dbReference type="Pfam" id="PF00550">
    <property type="entry name" value="PP-binding"/>
    <property type="match status" value="2"/>
</dbReference>
<feature type="domain" description="Carrier" evidence="12">
    <location>
        <begin position="2444"/>
        <end position="2521"/>
    </location>
</feature>
<dbReference type="SMART" id="SM00822">
    <property type="entry name" value="PKS_KR"/>
    <property type="match status" value="1"/>
</dbReference>
<dbReference type="InterPro" id="IPR036736">
    <property type="entry name" value="ACP-like_sf"/>
</dbReference>
<reference evidence="15 16" key="1">
    <citation type="submission" date="2018-06" db="EMBL/GenBank/DDBJ databases">
        <title>Draft Genome Sequence of a Novel Marine Bacterium Related to the Verrucomicrobia.</title>
        <authorList>
            <person name="Vosseberg J."/>
            <person name="Martijn J."/>
            <person name="Ettema T.J.G."/>
        </authorList>
    </citation>
    <scope>NUCLEOTIDE SEQUENCE [LARGE SCALE GENOMIC DNA]</scope>
    <source>
        <strain evidence="15">TARA_B100001123</strain>
    </source>
</reference>
<accession>A0A2Z4AIG2</accession>
<dbReference type="Proteomes" id="UP000247465">
    <property type="component" value="Chromosome"/>
</dbReference>
<dbReference type="InterPro" id="IPR020807">
    <property type="entry name" value="PKS_DH"/>
</dbReference>
<feature type="active site" description="Proton donor; for dehydratase activity" evidence="11">
    <location>
        <position position="1094"/>
    </location>
</feature>
<dbReference type="InterPro" id="IPR014031">
    <property type="entry name" value="Ketoacyl_synth_C"/>
</dbReference>
<dbReference type="Pfam" id="PF14765">
    <property type="entry name" value="PS-DH"/>
    <property type="match status" value="1"/>
</dbReference>
<dbReference type="InterPro" id="IPR018201">
    <property type="entry name" value="Ketoacyl_synth_AS"/>
</dbReference>
<dbReference type="SUPFAM" id="SSF50129">
    <property type="entry name" value="GroES-like"/>
    <property type="match status" value="1"/>
</dbReference>
<dbReference type="SUPFAM" id="SSF47336">
    <property type="entry name" value="ACP-like"/>
    <property type="match status" value="2"/>
</dbReference>
<evidence type="ECO:0000313" key="15">
    <source>
        <dbReference type="EMBL" id="AWT59897.1"/>
    </source>
</evidence>
<dbReference type="FunFam" id="3.40.50.720:FF:000209">
    <property type="entry name" value="Polyketide synthase Pks12"/>
    <property type="match status" value="1"/>
</dbReference>
<protein>
    <submittedName>
        <fullName evidence="15">Phthiocerol synthesis polyketide synthase type I PpsD</fullName>
        <ecNumber evidence="15">2.3.1.41</ecNumber>
    </submittedName>
</protein>